<dbReference type="EMBL" id="LCCA01000042">
    <property type="protein sequence ID" value="KKS20812.1"/>
    <property type="molecule type" value="Genomic_DNA"/>
</dbReference>
<dbReference type="STRING" id="1619103.UU80_C0042G0003"/>
<dbReference type="InterPro" id="IPR050256">
    <property type="entry name" value="Glycosyltransferase_2"/>
</dbReference>
<dbReference type="SUPFAM" id="SSF53448">
    <property type="entry name" value="Nucleotide-diphospho-sugar transferases"/>
    <property type="match status" value="1"/>
</dbReference>
<dbReference type="Pfam" id="PF00535">
    <property type="entry name" value="Glycos_transf_2"/>
    <property type="match status" value="1"/>
</dbReference>
<dbReference type="PANTHER" id="PTHR48090">
    <property type="entry name" value="UNDECAPRENYL-PHOSPHATE 4-DEOXY-4-FORMAMIDO-L-ARABINOSE TRANSFERASE-RELATED"/>
    <property type="match status" value="1"/>
</dbReference>
<dbReference type="InterPro" id="IPR001173">
    <property type="entry name" value="Glyco_trans_2-like"/>
</dbReference>
<reference evidence="2 3" key="1">
    <citation type="journal article" date="2015" name="Nature">
        <title>rRNA introns, odd ribosomes, and small enigmatic genomes across a large radiation of phyla.</title>
        <authorList>
            <person name="Brown C.T."/>
            <person name="Hug L.A."/>
            <person name="Thomas B.C."/>
            <person name="Sharon I."/>
            <person name="Castelle C.J."/>
            <person name="Singh A."/>
            <person name="Wilkins M.J."/>
            <person name="Williams K.H."/>
            <person name="Banfield J.F."/>
        </authorList>
    </citation>
    <scope>NUCLEOTIDE SEQUENCE [LARGE SCALE GENOMIC DNA]</scope>
</reference>
<evidence type="ECO:0000313" key="2">
    <source>
        <dbReference type="EMBL" id="KKS20812.1"/>
    </source>
</evidence>
<sequence length="236" mass="26918">MKKISKKKVVVVVMPAYNAAKTLQRTYRDIPKKSVDKIILVDDGSHDETVKIAKKLKIKTVVHPQNRGYGANQKTCYTLALSEGADIVVMIHPDYQYDATLTQELIRPILDNRADVMLGSRIRTRKEVLAGGMPVYKYVANRFLTTVENVVLGYNLTEYHTGFRAFKRETLVKIGFHKLSDNFVFDQQILIKMIRRGFRVGEIFVPVRYFKEASSIGFGQSVRYGLNTLVALLLDR</sequence>
<accession>A0A0G0X8U8</accession>
<protein>
    <submittedName>
        <fullName evidence="2">Glycosyl transferase, group 2 family protein</fullName>
    </submittedName>
</protein>
<comment type="caution">
    <text evidence="2">The sequence shown here is derived from an EMBL/GenBank/DDBJ whole genome shotgun (WGS) entry which is preliminary data.</text>
</comment>
<evidence type="ECO:0000313" key="3">
    <source>
        <dbReference type="Proteomes" id="UP000034920"/>
    </source>
</evidence>
<dbReference type="InterPro" id="IPR029044">
    <property type="entry name" value="Nucleotide-diphossugar_trans"/>
</dbReference>
<feature type="domain" description="Glycosyltransferase 2-like" evidence="1">
    <location>
        <begin position="12"/>
        <end position="173"/>
    </location>
</feature>
<dbReference type="GO" id="GO:0016740">
    <property type="term" value="F:transferase activity"/>
    <property type="evidence" value="ECO:0007669"/>
    <property type="project" value="UniProtKB-KW"/>
</dbReference>
<gene>
    <name evidence="2" type="ORF">UU80_C0042G0003</name>
</gene>
<dbReference type="PATRIC" id="fig|1619103.3.peg.1008"/>
<dbReference type="Gene3D" id="3.90.550.10">
    <property type="entry name" value="Spore Coat Polysaccharide Biosynthesis Protein SpsA, Chain A"/>
    <property type="match status" value="1"/>
</dbReference>
<dbReference type="PANTHER" id="PTHR48090:SF7">
    <property type="entry name" value="RFBJ PROTEIN"/>
    <property type="match status" value="1"/>
</dbReference>
<evidence type="ECO:0000259" key="1">
    <source>
        <dbReference type="Pfam" id="PF00535"/>
    </source>
</evidence>
<keyword evidence="2" id="KW-0808">Transferase</keyword>
<organism evidence="2 3">
    <name type="scientific">candidate division WWE3 bacterium GW2011_GWA1_41_8</name>
    <dbReference type="NCBI Taxonomy" id="1619103"/>
    <lineage>
        <taxon>Bacteria</taxon>
        <taxon>Katanobacteria</taxon>
    </lineage>
</organism>
<dbReference type="Proteomes" id="UP000034920">
    <property type="component" value="Unassembled WGS sequence"/>
</dbReference>
<proteinExistence type="predicted"/>
<dbReference type="AlphaFoldDB" id="A0A0G0X8U8"/>
<dbReference type="CDD" id="cd04179">
    <property type="entry name" value="DPM_DPG-synthase_like"/>
    <property type="match status" value="1"/>
</dbReference>
<name>A0A0G0X8U8_UNCKA</name>